<keyword evidence="8" id="KW-1185">Reference proteome</keyword>
<dbReference type="FunFam" id="3.40.50.2000:FF:000056">
    <property type="entry name" value="Glycosyltransferase"/>
    <property type="match status" value="1"/>
</dbReference>
<gene>
    <name evidence="7" type="ORF">HannXRQ_Chr11g0350931</name>
    <name evidence="6" type="ORF">HanXRQr2_Chr11g0515821</name>
</gene>
<keyword evidence="2 4" id="KW-0808">Transferase</keyword>
<evidence type="ECO:0000256" key="4">
    <source>
        <dbReference type="RuleBase" id="RU003718"/>
    </source>
</evidence>
<keyword evidence="4" id="KW-0328">Glycosyltransferase</keyword>
<protein>
    <recommendedName>
        <fullName evidence="5">Glycosyltransferase</fullName>
        <ecNumber evidence="5">2.4.1.-</ecNumber>
    </recommendedName>
</protein>
<evidence type="ECO:0000256" key="5">
    <source>
        <dbReference type="RuleBase" id="RU362057"/>
    </source>
</evidence>
<dbReference type="CDD" id="cd03784">
    <property type="entry name" value="GT1_Gtf-like"/>
    <property type="match status" value="1"/>
</dbReference>
<dbReference type="SUPFAM" id="SSF53756">
    <property type="entry name" value="UDP-Glycosyltransferase/glycogen phosphorylase"/>
    <property type="match status" value="1"/>
</dbReference>
<dbReference type="Gramene" id="mRNA:HanXRQr2_Chr11g0515821">
    <property type="protein sequence ID" value="CDS:HanXRQr2_Chr11g0515821.1"/>
    <property type="gene ID" value="HanXRQr2_Chr11g0515821"/>
</dbReference>
<proteinExistence type="inferred from homology"/>
<reference evidence="6" key="3">
    <citation type="submission" date="2020-06" db="EMBL/GenBank/DDBJ databases">
        <title>Helianthus annuus Genome sequencing and assembly Release 2.</title>
        <authorList>
            <person name="Gouzy J."/>
            <person name="Langlade N."/>
            <person name="Munos S."/>
        </authorList>
    </citation>
    <scope>NUCLEOTIDE SEQUENCE</scope>
    <source>
        <tissue evidence="6">Leaves</tissue>
    </source>
</reference>
<sequence>MKNTFCMLNVLHAFHDNNLIKQSLLNRYKSVTTKQYPKDKNFISSEKHTSTMIPTGDDLHIVFLPKLTSSHMIPLVNAARVFAARGVRSTIITTVHNALLFQASVDRDTAAGHPISIHTVTFPSSEVGLPVGMEAISSAPTQEIAGAVFRGMMMLQPTFEQVIRDLVPDCILSDLFYPWTVDLADELKIPRLMFQPSSAFSLCIIHNLRVHKPHENVNSESESFVVPDLPDKITLKRSQVSEYLKTKTGLGDYFEQIYEAEKRSYGLVNDSFYEIEPAYVDHLKKIKDTKVWHIGPLFQFFVGEARDNGVSDKHGCLSWLDDQKPKSVIYACFGSLVKFPEAQITEIALALEESKQPFIWVVGKAGIGGLPDGYGERIKSKNIGMVITGWAPQVEILQHPSVGGFLTHCGWNSMLEAMVFGVPVITWPFFADQYNNEKLVERLGIGVGVGADVCNLSCYTASQIIGKRGIREAIELLTGESVVAERIRQNSKELAIKAKKVVQEGGSSVNDITALIAELKHLKLTPRS</sequence>
<dbReference type="STRING" id="4232.A0A251TEU3"/>
<dbReference type="InParanoid" id="A0A251TEU3"/>
<name>A0A251TEU3_HELAN</name>
<dbReference type="EC" id="2.4.1.-" evidence="5"/>
<organism evidence="7 8">
    <name type="scientific">Helianthus annuus</name>
    <name type="common">Common sunflower</name>
    <dbReference type="NCBI Taxonomy" id="4232"/>
    <lineage>
        <taxon>Eukaryota</taxon>
        <taxon>Viridiplantae</taxon>
        <taxon>Streptophyta</taxon>
        <taxon>Embryophyta</taxon>
        <taxon>Tracheophyta</taxon>
        <taxon>Spermatophyta</taxon>
        <taxon>Magnoliopsida</taxon>
        <taxon>eudicotyledons</taxon>
        <taxon>Gunneridae</taxon>
        <taxon>Pentapetalae</taxon>
        <taxon>asterids</taxon>
        <taxon>campanulids</taxon>
        <taxon>Asterales</taxon>
        <taxon>Asteraceae</taxon>
        <taxon>Asteroideae</taxon>
        <taxon>Heliantheae alliance</taxon>
        <taxon>Heliantheae</taxon>
        <taxon>Helianthus</taxon>
    </lineage>
</organism>
<dbReference type="Gene3D" id="3.40.50.2000">
    <property type="entry name" value="Glycogen Phosphorylase B"/>
    <property type="match status" value="2"/>
</dbReference>
<dbReference type="EMBL" id="CM007900">
    <property type="protein sequence ID" value="OTG09253.1"/>
    <property type="molecule type" value="Genomic_DNA"/>
</dbReference>
<accession>A0A251TEU3</accession>
<dbReference type="InterPro" id="IPR002213">
    <property type="entry name" value="UDP_glucos_trans"/>
</dbReference>
<comment type="similarity">
    <text evidence="1 4">Belongs to the UDP-glycosyltransferase family.</text>
</comment>
<dbReference type="EMBL" id="MNCJ02000326">
    <property type="protein sequence ID" value="KAF5784117.1"/>
    <property type="molecule type" value="Genomic_DNA"/>
</dbReference>
<dbReference type="GO" id="GO:0035251">
    <property type="term" value="F:UDP-glucosyltransferase activity"/>
    <property type="evidence" value="ECO:0000318"/>
    <property type="project" value="GO_Central"/>
</dbReference>
<dbReference type="AlphaFoldDB" id="A0A251TEU3"/>
<dbReference type="PANTHER" id="PTHR48047">
    <property type="entry name" value="GLYCOSYLTRANSFERASE"/>
    <property type="match status" value="1"/>
</dbReference>
<dbReference type="PROSITE" id="PS00375">
    <property type="entry name" value="UDPGT"/>
    <property type="match status" value="1"/>
</dbReference>
<dbReference type="InterPro" id="IPR035595">
    <property type="entry name" value="UDP_glycos_trans_CS"/>
</dbReference>
<reference evidence="6 8" key="1">
    <citation type="journal article" date="2017" name="Nature">
        <title>The sunflower genome provides insights into oil metabolism, flowering and Asterid evolution.</title>
        <authorList>
            <person name="Badouin H."/>
            <person name="Gouzy J."/>
            <person name="Grassa C.J."/>
            <person name="Murat F."/>
            <person name="Staton S.E."/>
            <person name="Cottret L."/>
            <person name="Lelandais-Briere C."/>
            <person name="Owens G.L."/>
            <person name="Carrere S."/>
            <person name="Mayjonade B."/>
            <person name="Legrand L."/>
            <person name="Gill N."/>
            <person name="Kane N.C."/>
            <person name="Bowers J.E."/>
            <person name="Hubner S."/>
            <person name="Bellec A."/>
            <person name="Berard A."/>
            <person name="Berges H."/>
            <person name="Blanchet N."/>
            <person name="Boniface M.C."/>
            <person name="Brunel D."/>
            <person name="Catrice O."/>
            <person name="Chaidir N."/>
            <person name="Claudel C."/>
            <person name="Donnadieu C."/>
            <person name="Faraut T."/>
            <person name="Fievet G."/>
            <person name="Helmstetter N."/>
            <person name="King M."/>
            <person name="Knapp S.J."/>
            <person name="Lai Z."/>
            <person name="Le Paslier M.C."/>
            <person name="Lippi Y."/>
            <person name="Lorenzon L."/>
            <person name="Mandel J.R."/>
            <person name="Marage G."/>
            <person name="Marchand G."/>
            <person name="Marquand E."/>
            <person name="Bret-Mestries E."/>
            <person name="Morien E."/>
            <person name="Nambeesan S."/>
            <person name="Nguyen T."/>
            <person name="Pegot-Espagnet P."/>
            <person name="Pouilly N."/>
            <person name="Raftis F."/>
            <person name="Sallet E."/>
            <person name="Schiex T."/>
            <person name="Thomas J."/>
            <person name="Vandecasteele C."/>
            <person name="Vares D."/>
            <person name="Vear F."/>
            <person name="Vautrin S."/>
            <person name="Crespi M."/>
            <person name="Mangin B."/>
            <person name="Burke J.M."/>
            <person name="Salse J."/>
            <person name="Munos S."/>
            <person name="Vincourt P."/>
            <person name="Rieseberg L.H."/>
            <person name="Langlade N.B."/>
        </authorList>
    </citation>
    <scope>NUCLEOTIDE SEQUENCE [LARGE SCALE GENOMIC DNA]</scope>
    <source>
        <strain evidence="8">cv. SF193</strain>
        <tissue evidence="6">Leaves</tissue>
    </source>
</reference>
<comment type="function">
    <text evidence="3">May glycosylate diterpenes or flavonols in leaves.</text>
</comment>
<dbReference type="Proteomes" id="UP000215914">
    <property type="component" value="Chromosome 11"/>
</dbReference>
<dbReference type="Pfam" id="PF00201">
    <property type="entry name" value="UDPGT"/>
    <property type="match status" value="1"/>
</dbReference>
<evidence type="ECO:0000313" key="6">
    <source>
        <dbReference type="EMBL" id="KAF5784117.1"/>
    </source>
</evidence>
<dbReference type="OMA" id="PIRTHTI"/>
<evidence type="ECO:0000313" key="7">
    <source>
        <dbReference type="EMBL" id="OTG09253.1"/>
    </source>
</evidence>
<dbReference type="PANTHER" id="PTHR48047:SF150">
    <property type="entry name" value="SOLANIDINE UDP-GLUCOSE GLUCOSYLTRANSFERASE 1"/>
    <property type="match status" value="1"/>
</dbReference>
<evidence type="ECO:0000256" key="2">
    <source>
        <dbReference type="ARBA" id="ARBA00022679"/>
    </source>
</evidence>
<evidence type="ECO:0000313" key="8">
    <source>
        <dbReference type="Proteomes" id="UP000215914"/>
    </source>
</evidence>
<reference evidence="7" key="2">
    <citation type="submission" date="2017-02" db="EMBL/GenBank/DDBJ databases">
        <title>Sunflower complete genome.</title>
        <authorList>
            <person name="Langlade N."/>
            <person name="Munos S."/>
        </authorList>
    </citation>
    <scope>NUCLEOTIDE SEQUENCE [LARGE SCALE GENOMIC DNA]</scope>
    <source>
        <tissue evidence="7">Leaves</tissue>
    </source>
</reference>
<evidence type="ECO:0000256" key="1">
    <source>
        <dbReference type="ARBA" id="ARBA00009995"/>
    </source>
</evidence>
<evidence type="ECO:0000256" key="3">
    <source>
        <dbReference type="ARBA" id="ARBA00053747"/>
    </source>
</evidence>